<dbReference type="GO" id="GO:0005975">
    <property type="term" value="P:carbohydrate metabolic process"/>
    <property type="evidence" value="ECO:0007669"/>
    <property type="project" value="InterPro"/>
</dbReference>
<evidence type="ECO:0000313" key="1">
    <source>
        <dbReference type="EMBL" id="TXC62194.1"/>
    </source>
</evidence>
<dbReference type="Gene3D" id="3.20.20.370">
    <property type="entry name" value="Glycoside hydrolase/deacetylase"/>
    <property type="match status" value="1"/>
</dbReference>
<dbReference type="InterPro" id="IPR011330">
    <property type="entry name" value="Glyco_hydro/deAcase_b/a-brl"/>
</dbReference>
<sequence>MRNSRRLLLSIHDVSPRFSAPVETLAGILAEEVGAGRFAMLVVPDFWNEAPLLADRAFVARLRSWAALGVEMFVHGWCHRDESRHRGAIARVKARHMTAGEGEFLGLSREEAMERMRRGRDVVEQAIGRPVAGFIAPAWLYGPGAIEAAGALGFDLAEDHMKVWSPARSRVLARGPVVTWASRTPMRAASSIAFAALARRTLGPMATVRIALHPGDVSDPRLIESARRTIRRLARGRAIARYRDLIDAGGENPRHL</sequence>
<keyword evidence="2" id="KW-1185">Reference proteome</keyword>
<gene>
    <name evidence="1" type="ORF">FRZ32_00140</name>
</gene>
<dbReference type="Pfam" id="PF10096">
    <property type="entry name" value="DUF2334"/>
    <property type="match status" value="1"/>
</dbReference>
<proteinExistence type="predicted"/>
<name>A0A5C6TNX8_9SPHN</name>
<dbReference type="EMBL" id="VOQQ01000001">
    <property type="protein sequence ID" value="TXC62194.1"/>
    <property type="molecule type" value="Genomic_DNA"/>
</dbReference>
<dbReference type="RefSeq" id="WP_147041582.1">
    <property type="nucleotide sequence ID" value="NZ_BAABIR010000001.1"/>
</dbReference>
<dbReference type="OrthoDB" id="7421654at2"/>
<dbReference type="Proteomes" id="UP000321249">
    <property type="component" value="Unassembled WGS sequence"/>
</dbReference>
<dbReference type="AlphaFoldDB" id="A0A5C6TNX8"/>
<dbReference type="SUPFAM" id="SSF88713">
    <property type="entry name" value="Glycoside hydrolase/deacetylase"/>
    <property type="match status" value="1"/>
</dbReference>
<protein>
    <submittedName>
        <fullName evidence="1">DUF2334 domain-containing protein</fullName>
    </submittedName>
</protein>
<accession>A0A5C6TNX8</accession>
<dbReference type="CDD" id="cd11374">
    <property type="entry name" value="CE4_u10"/>
    <property type="match status" value="1"/>
</dbReference>
<dbReference type="InterPro" id="IPR018763">
    <property type="entry name" value="DUF2334"/>
</dbReference>
<organism evidence="1 2">
    <name type="scientific">Allosphingosinicella ginsenosidimutans</name>
    <dbReference type="NCBI Taxonomy" id="1176539"/>
    <lineage>
        <taxon>Bacteria</taxon>
        <taxon>Pseudomonadati</taxon>
        <taxon>Pseudomonadota</taxon>
        <taxon>Alphaproteobacteria</taxon>
        <taxon>Sphingomonadales</taxon>
        <taxon>Sphingomonadaceae</taxon>
        <taxon>Allosphingosinicella</taxon>
    </lineage>
</organism>
<reference evidence="1 2" key="1">
    <citation type="journal article" date="2015" name="J. Microbiol.">
        <title>Sphingosinicella ginsenosidimutans sp. nov., with ginsenoside converting activity.</title>
        <authorList>
            <person name="Kim J.K."/>
            <person name="Kang M.S."/>
            <person name="Park S.C."/>
            <person name="Kim K.M."/>
            <person name="Choi K."/>
            <person name="Yoon M.H."/>
            <person name="Im W.T."/>
        </authorList>
    </citation>
    <scope>NUCLEOTIDE SEQUENCE [LARGE SCALE GENOMIC DNA]</scope>
    <source>
        <strain evidence="1 2">BS-11</strain>
    </source>
</reference>
<comment type="caution">
    <text evidence="1">The sequence shown here is derived from an EMBL/GenBank/DDBJ whole genome shotgun (WGS) entry which is preliminary data.</text>
</comment>
<evidence type="ECO:0000313" key="2">
    <source>
        <dbReference type="Proteomes" id="UP000321249"/>
    </source>
</evidence>